<keyword evidence="3 9" id="KW-0064">Aspartyl protease</keyword>
<dbReference type="FunFam" id="2.40.70.10:FF:000004">
    <property type="entry name" value="Pepsin A"/>
    <property type="match status" value="1"/>
</dbReference>
<evidence type="ECO:0000313" key="13">
    <source>
        <dbReference type="Proteomes" id="UP001211907"/>
    </source>
</evidence>
<feature type="active site" evidence="7">
    <location>
        <position position="110"/>
    </location>
</feature>
<gene>
    <name evidence="12" type="primary">PEP2_3</name>
    <name evidence="12" type="ORF">HK100_011395</name>
</gene>
<keyword evidence="2 9" id="KW-0645">Protease</keyword>
<dbReference type="PROSITE" id="PS00141">
    <property type="entry name" value="ASP_PROTEASE"/>
    <property type="match status" value="2"/>
</dbReference>
<comment type="caution">
    <text evidence="12">The sequence shown here is derived from an EMBL/GenBank/DDBJ whole genome shotgun (WGS) entry which is preliminary data.</text>
</comment>
<dbReference type="EMBL" id="JADGJH010000007">
    <property type="protein sequence ID" value="KAJ3143096.1"/>
    <property type="molecule type" value="Genomic_DNA"/>
</dbReference>
<dbReference type="PANTHER" id="PTHR47966:SF51">
    <property type="entry name" value="BETA-SITE APP-CLEAVING ENZYME, ISOFORM A-RELATED"/>
    <property type="match status" value="1"/>
</dbReference>
<dbReference type="Pfam" id="PF00026">
    <property type="entry name" value="Asp"/>
    <property type="match status" value="1"/>
</dbReference>
<protein>
    <submittedName>
        <fullName evidence="12">Vacuolar protease A</fullName>
    </submittedName>
</protein>
<keyword evidence="4 9" id="KW-0378">Hydrolase</keyword>
<evidence type="ECO:0000256" key="3">
    <source>
        <dbReference type="ARBA" id="ARBA00022750"/>
    </source>
</evidence>
<proteinExistence type="inferred from homology"/>
<sequence length="417" mass="44531">MQYALNLVWLLLALVNAIPLKIALQKRALTADDLALYSLYADAIAAKFQLQDAADDNSLAFGAPSVSLTNFLVSHATILSRVGVDSLSISLTNEYLAIGTPPQKFTVVFDTGSSNLWVPSTKCNSIACWLHRRFDEKKSSTFKKNGTAFSIQYGTGSLEGVISNDVVNIGGASVTRLDFGESVKEPGFTFAVGRFDGILGLAYDTIAVQKVVPPFYAMVNLTLLVKQKLVDAPLFSAWLGDNADGEEGGEIIFGAIDETRYTGPLVWAPVVRKAYWEVEFSNVTVGGSFIELDATSAAIDTGSSLIIVPNTDATAINSLIGAKKNAQGQWTVECSDIPNLPDISIVIGGVPHVLTGKDYVLNVGGGSLTTTEAGSCVSGFMGMDLPISIWVVGDVFLRKYYTVYDLGNHRVGFGLAV</sequence>
<dbReference type="FunFam" id="2.40.70.10:FF:000002">
    <property type="entry name" value="Vacuolar aspartic proteinase"/>
    <property type="match status" value="1"/>
</dbReference>
<feature type="disulfide bond" evidence="8">
    <location>
        <begin position="123"/>
        <end position="128"/>
    </location>
</feature>
<feature type="chain" id="PRO_5041962625" evidence="10">
    <location>
        <begin position="18"/>
        <end position="417"/>
    </location>
</feature>
<keyword evidence="5 8" id="KW-1015">Disulfide bond</keyword>
<keyword evidence="10" id="KW-0732">Signal</keyword>
<dbReference type="SUPFAM" id="SSF50630">
    <property type="entry name" value="Acid proteases"/>
    <property type="match status" value="1"/>
</dbReference>
<evidence type="ECO:0000259" key="11">
    <source>
        <dbReference type="PROSITE" id="PS51767"/>
    </source>
</evidence>
<dbReference type="GO" id="GO:0006508">
    <property type="term" value="P:proteolysis"/>
    <property type="evidence" value="ECO:0007669"/>
    <property type="project" value="UniProtKB-KW"/>
</dbReference>
<evidence type="ECO:0000256" key="10">
    <source>
        <dbReference type="SAM" id="SignalP"/>
    </source>
</evidence>
<accession>A0AAD5TAB5</accession>
<evidence type="ECO:0000256" key="2">
    <source>
        <dbReference type="ARBA" id="ARBA00022670"/>
    </source>
</evidence>
<dbReference type="InterPro" id="IPR021109">
    <property type="entry name" value="Peptidase_aspartic_dom_sf"/>
</dbReference>
<organism evidence="12 13">
    <name type="scientific">Physocladia obscura</name>
    <dbReference type="NCBI Taxonomy" id="109957"/>
    <lineage>
        <taxon>Eukaryota</taxon>
        <taxon>Fungi</taxon>
        <taxon>Fungi incertae sedis</taxon>
        <taxon>Chytridiomycota</taxon>
        <taxon>Chytridiomycota incertae sedis</taxon>
        <taxon>Chytridiomycetes</taxon>
        <taxon>Chytridiales</taxon>
        <taxon>Chytriomycetaceae</taxon>
        <taxon>Physocladia</taxon>
    </lineage>
</organism>
<dbReference type="GO" id="GO:0004190">
    <property type="term" value="F:aspartic-type endopeptidase activity"/>
    <property type="evidence" value="ECO:0007669"/>
    <property type="project" value="UniProtKB-KW"/>
</dbReference>
<keyword evidence="13" id="KW-1185">Reference proteome</keyword>
<dbReference type="InterPro" id="IPR001969">
    <property type="entry name" value="Aspartic_peptidase_AS"/>
</dbReference>
<evidence type="ECO:0000256" key="6">
    <source>
        <dbReference type="ARBA" id="ARBA00023180"/>
    </source>
</evidence>
<dbReference type="Gene3D" id="2.40.70.10">
    <property type="entry name" value="Acid Proteases"/>
    <property type="match status" value="2"/>
</dbReference>
<evidence type="ECO:0000256" key="4">
    <source>
        <dbReference type="ARBA" id="ARBA00022801"/>
    </source>
</evidence>
<dbReference type="PRINTS" id="PR00792">
    <property type="entry name" value="PEPSIN"/>
</dbReference>
<dbReference type="PROSITE" id="PS51767">
    <property type="entry name" value="PEPTIDASE_A1"/>
    <property type="match status" value="1"/>
</dbReference>
<keyword evidence="6" id="KW-0325">Glycoprotein</keyword>
<dbReference type="Proteomes" id="UP001211907">
    <property type="component" value="Unassembled WGS sequence"/>
</dbReference>
<evidence type="ECO:0000256" key="8">
    <source>
        <dbReference type="PIRSR" id="PIRSR601461-2"/>
    </source>
</evidence>
<evidence type="ECO:0000256" key="7">
    <source>
        <dbReference type="PIRSR" id="PIRSR601461-1"/>
    </source>
</evidence>
<feature type="domain" description="Peptidase A1" evidence="11">
    <location>
        <begin position="92"/>
        <end position="414"/>
    </location>
</feature>
<evidence type="ECO:0000256" key="5">
    <source>
        <dbReference type="ARBA" id="ARBA00023157"/>
    </source>
</evidence>
<dbReference type="InterPro" id="IPR033121">
    <property type="entry name" value="PEPTIDASE_A1"/>
</dbReference>
<reference evidence="12" key="1">
    <citation type="submission" date="2020-05" db="EMBL/GenBank/DDBJ databases">
        <title>Phylogenomic resolution of chytrid fungi.</title>
        <authorList>
            <person name="Stajich J.E."/>
            <person name="Amses K."/>
            <person name="Simmons R."/>
            <person name="Seto K."/>
            <person name="Myers J."/>
            <person name="Bonds A."/>
            <person name="Quandt C.A."/>
            <person name="Barry K."/>
            <person name="Liu P."/>
            <person name="Grigoriev I."/>
            <person name="Longcore J.E."/>
            <person name="James T.Y."/>
        </authorList>
    </citation>
    <scope>NUCLEOTIDE SEQUENCE</scope>
    <source>
        <strain evidence="12">JEL0513</strain>
    </source>
</reference>
<dbReference type="InterPro" id="IPR001461">
    <property type="entry name" value="Aspartic_peptidase_A1"/>
</dbReference>
<feature type="signal peptide" evidence="10">
    <location>
        <begin position="1"/>
        <end position="17"/>
    </location>
</feature>
<evidence type="ECO:0000256" key="1">
    <source>
        <dbReference type="ARBA" id="ARBA00007447"/>
    </source>
</evidence>
<feature type="active site" evidence="7">
    <location>
        <position position="300"/>
    </location>
</feature>
<comment type="similarity">
    <text evidence="1 9">Belongs to the peptidase A1 family.</text>
</comment>
<name>A0AAD5TAB5_9FUNG</name>
<dbReference type="PANTHER" id="PTHR47966">
    <property type="entry name" value="BETA-SITE APP-CLEAVING ENZYME, ISOFORM A-RELATED"/>
    <property type="match status" value="1"/>
</dbReference>
<evidence type="ECO:0000313" key="12">
    <source>
        <dbReference type="EMBL" id="KAJ3143096.1"/>
    </source>
</evidence>
<dbReference type="AlphaFoldDB" id="A0AAD5TAB5"/>
<evidence type="ECO:0000256" key="9">
    <source>
        <dbReference type="RuleBase" id="RU000454"/>
    </source>
</evidence>